<name>A0A7D7ISY5_9CAUD</name>
<dbReference type="EMBL" id="MT613935">
    <property type="protein sequence ID" value="QMP19187.1"/>
    <property type="molecule type" value="Genomic_DNA"/>
</dbReference>
<accession>A0A7D7ISY5</accession>
<sequence length="70" mass="7565">MSLTYRTSDGDTADYIAWKYYGTQDGQVVEQLLEANPGLADLGPVLPAGVLVTLPELEPATAAQVVRLWD</sequence>
<organism evidence="1 2">
    <name type="scientific">Pseudomonas phage Persinger</name>
    <dbReference type="NCBI Taxonomy" id="2749430"/>
    <lineage>
        <taxon>Viruses</taxon>
        <taxon>Duplodnaviria</taxon>
        <taxon>Heunggongvirae</taxon>
        <taxon>Uroviricota</taxon>
        <taxon>Caudoviricetes</taxon>
        <taxon>Harrisonburgvirus</taxon>
        <taxon>Harrisonburgvirus persinger</taxon>
    </lineage>
</organism>
<dbReference type="InterPro" id="IPR008861">
    <property type="entry name" value="GpX-like"/>
</dbReference>
<keyword evidence="2" id="KW-1185">Reference proteome</keyword>
<dbReference type="GeneID" id="63642548"/>
<dbReference type="RefSeq" id="YP_010038076.1">
    <property type="nucleotide sequence ID" value="NC_054149.1"/>
</dbReference>
<dbReference type="Pfam" id="PF05489">
    <property type="entry name" value="Phage_tail_X"/>
    <property type="match status" value="1"/>
</dbReference>
<proteinExistence type="predicted"/>
<dbReference type="Proteomes" id="UP000514744">
    <property type="component" value="Segment"/>
</dbReference>
<reference evidence="1 2" key="1">
    <citation type="submission" date="2020-06" db="EMBL/GenBank/DDBJ databases">
        <authorList>
            <person name="Persinger R.D."/>
            <person name="Temple L."/>
        </authorList>
    </citation>
    <scope>NUCLEOTIDE SEQUENCE [LARGE SCALE GENOMIC DNA]</scope>
</reference>
<dbReference type="KEGG" id="vg:63642548"/>
<protein>
    <submittedName>
        <fullName evidence="1">Tail protein</fullName>
    </submittedName>
</protein>
<evidence type="ECO:0000313" key="2">
    <source>
        <dbReference type="Proteomes" id="UP000514744"/>
    </source>
</evidence>
<evidence type="ECO:0000313" key="1">
    <source>
        <dbReference type="EMBL" id="QMP19187.1"/>
    </source>
</evidence>